<sequence>MLVHLEERAGAETGARALSERRLPPRAQRSKVGLQQSMRDIYVYIWCVDGSKSF</sequence>
<keyword evidence="3" id="KW-1185">Reference proteome</keyword>
<organism evidence="3">
    <name type="scientific">Leptosphaeria maculans (strain JN3 / isolate v23.1.3 / race Av1-4-5-6-7-8)</name>
    <name type="common">Blackleg fungus</name>
    <name type="synonym">Phoma lingam</name>
    <dbReference type="NCBI Taxonomy" id="985895"/>
    <lineage>
        <taxon>Eukaryota</taxon>
        <taxon>Fungi</taxon>
        <taxon>Dikarya</taxon>
        <taxon>Ascomycota</taxon>
        <taxon>Pezizomycotina</taxon>
        <taxon>Dothideomycetes</taxon>
        <taxon>Pleosporomycetidae</taxon>
        <taxon>Pleosporales</taxon>
        <taxon>Pleosporineae</taxon>
        <taxon>Leptosphaeriaceae</taxon>
        <taxon>Plenodomus</taxon>
        <taxon>Plenodomus lingam/Leptosphaeria maculans species complex</taxon>
    </lineage>
</organism>
<dbReference type="InParanoid" id="E4ZVL5"/>
<dbReference type="AlphaFoldDB" id="E4ZVL5"/>
<name>E4ZVL5_LEPMJ</name>
<dbReference type="Proteomes" id="UP000002668">
    <property type="component" value="Genome"/>
</dbReference>
<evidence type="ECO:0000256" key="1">
    <source>
        <dbReference type="SAM" id="MobiDB-lite"/>
    </source>
</evidence>
<proteinExistence type="predicted"/>
<dbReference type="HOGENOM" id="CLU_3050761_0_0_1"/>
<feature type="region of interest" description="Disordered" evidence="1">
    <location>
        <begin position="1"/>
        <end position="31"/>
    </location>
</feature>
<evidence type="ECO:0000313" key="3">
    <source>
        <dbReference type="Proteomes" id="UP000002668"/>
    </source>
</evidence>
<protein>
    <submittedName>
        <fullName evidence="2">Predicted protein</fullName>
    </submittedName>
</protein>
<evidence type="ECO:0000313" key="2">
    <source>
        <dbReference type="EMBL" id="CBX95641.1"/>
    </source>
</evidence>
<dbReference type="VEuPathDB" id="FungiDB:LEMA_P027930.1"/>
<accession>E4ZVL5</accession>
<gene>
    <name evidence="2" type="ORF">LEMA_P027930.1</name>
</gene>
<feature type="compositionally biased region" description="Basic and acidic residues" evidence="1">
    <location>
        <begin position="1"/>
        <end position="10"/>
    </location>
</feature>
<reference evidence="3" key="1">
    <citation type="journal article" date="2011" name="Nat. Commun.">
        <title>Effector diversification within compartments of the Leptosphaeria maculans genome affected by Repeat-Induced Point mutations.</title>
        <authorList>
            <person name="Rouxel T."/>
            <person name="Grandaubert J."/>
            <person name="Hane J.K."/>
            <person name="Hoede C."/>
            <person name="van de Wouw A.P."/>
            <person name="Couloux A."/>
            <person name="Dominguez V."/>
            <person name="Anthouard V."/>
            <person name="Bally P."/>
            <person name="Bourras S."/>
            <person name="Cozijnsen A.J."/>
            <person name="Ciuffetti L.M."/>
            <person name="Degrave A."/>
            <person name="Dilmaghani A."/>
            <person name="Duret L."/>
            <person name="Fudal I."/>
            <person name="Goodwin S.B."/>
            <person name="Gout L."/>
            <person name="Glaser N."/>
            <person name="Linglin J."/>
            <person name="Kema G.H.J."/>
            <person name="Lapalu N."/>
            <person name="Lawrence C.B."/>
            <person name="May K."/>
            <person name="Meyer M."/>
            <person name="Ollivier B."/>
            <person name="Poulain J."/>
            <person name="Schoch C.L."/>
            <person name="Simon A."/>
            <person name="Spatafora J.W."/>
            <person name="Stachowiak A."/>
            <person name="Turgeon B.G."/>
            <person name="Tyler B.M."/>
            <person name="Vincent D."/>
            <person name="Weissenbach J."/>
            <person name="Amselem J."/>
            <person name="Quesneville H."/>
            <person name="Oliver R.P."/>
            <person name="Wincker P."/>
            <person name="Balesdent M.-H."/>
            <person name="Howlett B.J."/>
        </authorList>
    </citation>
    <scope>NUCLEOTIDE SEQUENCE [LARGE SCALE GENOMIC DNA]</scope>
    <source>
        <strain evidence="3">JN3 / isolate v23.1.3 / race Av1-4-5-6-7-8</strain>
    </source>
</reference>
<dbReference type="EMBL" id="FP929127">
    <property type="protein sequence ID" value="CBX95641.1"/>
    <property type="molecule type" value="Genomic_DNA"/>
</dbReference>